<comment type="similarity">
    <text evidence="1">Belongs to the peptidase S33 family.</text>
</comment>
<comment type="caution">
    <text evidence="5">The sequence shown here is derived from an EMBL/GenBank/DDBJ whole genome shotgun (WGS) entry which is preliminary data.</text>
</comment>
<evidence type="ECO:0000313" key="6">
    <source>
        <dbReference type="Proteomes" id="UP000764110"/>
    </source>
</evidence>
<evidence type="ECO:0000259" key="4">
    <source>
        <dbReference type="Pfam" id="PF06441"/>
    </source>
</evidence>
<dbReference type="SUPFAM" id="SSF53474">
    <property type="entry name" value="alpha/beta-Hydrolases"/>
    <property type="match status" value="1"/>
</dbReference>
<dbReference type="GO" id="GO:0097176">
    <property type="term" value="P:epoxide metabolic process"/>
    <property type="evidence" value="ECO:0007669"/>
    <property type="project" value="TreeGrafter"/>
</dbReference>
<name>A0A9P8M6G8_9HYPO</name>
<accession>A0A9P8M6G8</accession>
<dbReference type="EMBL" id="JACEFI010000016">
    <property type="protein sequence ID" value="KAH0594441.1"/>
    <property type="molecule type" value="Genomic_DNA"/>
</dbReference>
<feature type="region of interest" description="Disordered" evidence="3">
    <location>
        <begin position="530"/>
        <end position="562"/>
    </location>
</feature>
<dbReference type="Pfam" id="PF06441">
    <property type="entry name" value="EHN"/>
    <property type="match status" value="1"/>
</dbReference>
<dbReference type="Gene3D" id="3.40.50.1820">
    <property type="entry name" value="alpha/beta hydrolase"/>
    <property type="match status" value="1"/>
</dbReference>
<keyword evidence="6" id="KW-1185">Reference proteome</keyword>
<dbReference type="AlphaFoldDB" id="A0A9P8M6G8"/>
<protein>
    <recommendedName>
        <fullName evidence="4">Epoxide hydrolase N-terminal domain-containing protein</fullName>
    </recommendedName>
</protein>
<sequence>MMPSSDEAAPVPEEQVKVYTIHVSSRYLDLTRQKLELVRLPHDAPHAHDDEWWEPKSTVDPLVDYCLSSDEADHRGSRLEENSWRQREAEFNASIPQFRTTIRTSSPDSPVRLHFIHSRSAHANAVPLLLIPPFPFTNLSLKHAINAFTTVNDPAKDIPFHLVIPSLPGLGFSDPITSNKRMISLIAEMLDTLMRRIGYIHYLATNAAPSPNSVSDIDWRVVNHVATSYPDSCLGAHFVSPVFKQPTLQNAPLEWIKWKAVMMLSKPVLGYSQDDITAFRHQDKLNRGPVDNPGLRVNKVFEPNTLSYALCDSPTGLLLFILMVLRMLGPKHQLSKREIIEIAELTWLPGPEGTIRLLAHSVTAPDDLKMGPKKPTVGITVFEDNRNQMDDQESGAVFPVPSPYVHTCRGWGRSSYNIVSWQRVPGSPGLLIWERPEVIAAGVRRLAEAIVAKDNRLQKSTDPRAALPEQIAVGGDDATPGEISGTPFQTQDMSHFGVAAEKGPLAEQGHFGQDIKARRRPHTPMFPLMVEPSQDADPDIGEFSPSSSAGSPDTIKPVMRIA</sequence>
<organism evidence="5 6">
    <name type="scientific">Metarhizium humberi</name>
    <dbReference type="NCBI Taxonomy" id="2596975"/>
    <lineage>
        <taxon>Eukaryota</taxon>
        <taxon>Fungi</taxon>
        <taxon>Dikarya</taxon>
        <taxon>Ascomycota</taxon>
        <taxon>Pezizomycotina</taxon>
        <taxon>Sordariomycetes</taxon>
        <taxon>Hypocreomycetidae</taxon>
        <taxon>Hypocreales</taxon>
        <taxon>Clavicipitaceae</taxon>
        <taxon>Metarhizium</taxon>
    </lineage>
</organism>
<evidence type="ECO:0000313" key="5">
    <source>
        <dbReference type="EMBL" id="KAH0594441.1"/>
    </source>
</evidence>
<dbReference type="GO" id="GO:0004301">
    <property type="term" value="F:epoxide hydrolase activity"/>
    <property type="evidence" value="ECO:0007669"/>
    <property type="project" value="TreeGrafter"/>
</dbReference>
<evidence type="ECO:0000256" key="3">
    <source>
        <dbReference type="SAM" id="MobiDB-lite"/>
    </source>
</evidence>
<feature type="domain" description="Epoxide hydrolase N-terminal" evidence="4">
    <location>
        <begin position="17"/>
        <end position="139"/>
    </location>
</feature>
<dbReference type="InterPro" id="IPR010497">
    <property type="entry name" value="Epoxide_hydro_N"/>
</dbReference>
<evidence type="ECO:0000256" key="2">
    <source>
        <dbReference type="ARBA" id="ARBA00022801"/>
    </source>
</evidence>
<dbReference type="InterPro" id="IPR029058">
    <property type="entry name" value="AB_hydrolase_fold"/>
</dbReference>
<reference evidence="5 6" key="1">
    <citation type="submission" date="2020-07" db="EMBL/GenBank/DDBJ databases">
        <title>Metarhizium humberi genome.</title>
        <authorList>
            <person name="Lysoe E."/>
        </authorList>
    </citation>
    <scope>NUCLEOTIDE SEQUENCE [LARGE SCALE GENOMIC DNA]</scope>
    <source>
        <strain evidence="5 6">ESALQ1638</strain>
    </source>
</reference>
<dbReference type="PANTHER" id="PTHR21661:SF71">
    <property type="entry name" value="EPOXIDE HYDROLASE N-TERMINAL DOMAIN-CONTAINING PROTEIN"/>
    <property type="match status" value="1"/>
</dbReference>
<keyword evidence="2" id="KW-0378">Hydrolase</keyword>
<dbReference type="PANTHER" id="PTHR21661">
    <property type="entry name" value="EPOXIDE HYDROLASE 1-RELATED"/>
    <property type="match status" value="1"/>
</dbReference>
<gene>
    <name evidence="5" type="ORF">MHUMG1_07791</name>
</gene>
<proteinExistence type="inferred from homology"/>
<dbReference type="Proteomes" id="UP000764110">
    <property type="component" value="Unassembled WGS sequence"/>
</dbReference>
<evidence type="ECO:0000256" key="1">
    <source>
        <dbReference type="ARBA" id="ARBA00010088"/>
    </source>
</evidence>